<evidence type="ECO:0000313" key="2">
    <source>
        <dbReference type="EMBL" id="GBP38483.1"/>
    </source>
</evidence>
<gene>
    <name evidence="2" type="ORF">EVAR_23690_1</name>
</gene>
<dbReference type="Proteomes" id="UP000299102">
    <property type="component" value="Unassembled WGS sequence"/>
</dbReference>
<dbReference type="AlphaFoldDB" id="A0A4C1VIK7"/>
<sequence length="175" mass="19450">MGLGTRHTMNRSLMRVTSRAVHCRRRAAGGEEGRHFPSGRGRPGRPFAGPRDFVKCRRFFPPAASHSINFSRNACQNVCVTSSRAFLSQVHSEAVSSAEYGIYNAAKNEKHNSQFAASLRIPIGSVGWIPARINGVTFQYVTERARGGFGIHRIRHSGRVPRRLDPALFPVFAEF</sequence>
<accession>A0A4C1VIK7</accession>
<organism evidence="2 3">
    <name type="scientific">Eumeta variegata</name>
    <name type="common">Bagworm moth</name>
    <name type="synonym">Eumeta japonica</name>
    <dbReference type="NCBI Taxonomy" id="151549"/>
    <lineage>
        <taxon>Eukaryota</taxon>
        <taxon>Metazoa</taxon>
        <taxon>Ecdysozoa</taxon>
        <taxon>Arthropoda</taxon>
        <taxon>Hexapoda</taxon>
        <taxon>Insecta</taxon>
        <taxon>Pterygota</taxon>
        <taxon>Neoptera</taxon>
        <taxon>Endopterygota</taxon>
        <taxon>Lepidoptera</taxon>
        <taxon>Glossata</taxon>
        <taxon>Ditrysia</taxon>
        <taxon>Tineoidea</taxon>
        <taxon>Psychidae</taxon>
        <taxon>Oiketicinae</taxon>
        <taxon>Eumeta</taxon>
    </lineage>
</organism>
<proteinExistence type="predicted"/>
<feature type="region of interest" description="Disordered" evidence="1">
    <location>
        <begin position="26"/>
        <end position="47"/>
    </location>
</feature>
<feature type="compositionally biased region" description="Low complexity" evidence="1">
    <location>
        <begin position="36"/>
        <end position="47"/>
    </location>
</feature>
<name>A0A4C1VIK7_EUMVA</name>
<evidence type="ECO:0000313" key="3">
    <source>
        <dbReference type="Proteomes" id="UP000299102"/>
    </source>
</evidence>
<evidence type="ECO:0000256" key="1">
    <source>
        <dbReference type="SAM" id="MobiDB-lite"/>
    </source>
</evidence>
<reference evidence="2 3" key="1">
    <citation type="journal article" date="2019" name="Commun. Biol.">
        <title>The bagworm genome reveals a unique fibroin gene that provides high tensile strength.</title>
        <authorList>
            <person name="Kono N."/>
            <person name="Nakamura H."/>
            <person name="Ohtoshi R."/>
            <person name="Tomita M."/>
            <person name="Numata K."/>
            <person name="Arakawa K."/>
        </authorList>
    </citation>
    <scope>NUCLEOTIDE SEQUENCE [LARGE SCALE GENOMIC DNA]</scope>
</reference>
<protein>
    <submittedName>
        <fullName evidence="2">Uncharacterized protein</fullName>
    </submittedName>
</protein>
<comment type="caution">
    <text evidence="2">The sequence shown here is derived from an EMBL/GenBank/DDBJ whole genome shotgun (WGS) entry which is preliminary data.</text>
</comment>
<keyword evidence="3" id="KW-1185">Reference proteome</keyword>
<dbReference type="EMBL" id="BGZK01000349">
    <property type="protein sequence ID" value="GBP38483.1"/>
    <property type="molecule type" value="Genomic_DNA"/>
</dbReference>